<feature type="transmembrane region" description="Helical" evidence="2">
    <location>
        <begin position="39"/>
        <end position="60"/>
    </location>
</feature>
<name>A0A9P9IHV9_9HYPO</name>
<evidence type="ECO:0000313" key="4">
    <source>
        <dbReference type="Proteomes" id="UP000717696"/>
    </source>
</evidence>
<evidence type="ECO:0000256" key="2">
    <source>
        <dbReference type="SAM" id="Phobius"/>
    </source>
</evidence>
<gene>
    <name evidence="3" type="ORF">B0J13DRAFT_612840</name>
</gene>
<evidence type="ECO:0000313" key="3">
    <source>
        <dbReference type="EMBL" id="KAH7120124.1"/>
    </source>
</evidence>
<dbReference type="AlphaFoldDB" id="A0A9P9IHV9"/>
<feature type="compositionally biased region" description="Polar residues" evidence="1">
    <location>
        <begin position="1"/>
        <end position="10"/>
    </location>
</feature>
<evidence type="ECO:0000256" key="1">
    <source>
        <dbReference type="SAM" id="MobiDB-lite"/>
    </source>
</evidence>
<keyword evidence="2" id="KW-0812">Transmembrane</keyword>
<keyword evidence="2" id="KW-0472">Membrane</keyword>
<accession>A0A9P9IHV9</accession>
<feature type="transmembrane region" description="Helical" evidence="2">
    <location>
        <begin position="146"/>
        <end position="166"/>
    </location>
</feature>
<reference evidence="3" key="1">
    <citation type="journal article" date="2021" name="Nat. Commun.">
        <title>Genetic determinants of endophytism in the Arabidopsis root mycobiome.</title>
        <authorList>
            <person name="Mesny F."/>
            <person name="Miyauchi S."/>
            <person name="Thiergart T."/>
            <person name="Pickel B."/>
            <person name="Atanasova L."/>
            <person name="Karlsson M."/>
            <person name="Huettel B."/>
            <person name="Barry K.W."/>
            <person name="Haridas S."/>
            <person name="Chen C."/>
            <person name="Bauer D."/>
            <person name="Andreopoulos W."/>
            <person name="Pangilinan J."/>
            <person name="LaButti K."/>
            <person name="Riley R."/>
            <person name="Lipzen A."/>
            <person name="Clum A."/>
            <person name="Drula E."/>
            <person name="Henrissat B."/>
            <person name="Kohler A."/>
            <person name="Grigoriev I.V."/>
            <person name="Martin F.M."/>
            <person name="Hacquard S."/>
        </authorList>
    </citation>
    <scope>NUCLEOTIDE SEQUENCE</scope>
    <source>
        <strain evidence="3">MPI-CAGE-AT-0021</strain>
    </source>
</reference>
<dbReference type="EMBL" id="JAGMUU010000029">
    <property type="protein sequence ID" value="KAH7120124.1"/>
    <property type="molecule type" value="Genomic_DNA"/>
</dbReference>
<organism evidence="3 4">
    <name type="scientific">Dactylonectria estremocensis</name>
    <dbReference type="NCBI Taxonomy" id="1079267"/>
    <lineage>
        <taxon>Eukaryota</taxon>
        <taxon>Fungi</taxon>
        <taxon>Dikarya</taxon>
        <taxon>Ascomycota</taxon>
        <taxon>Pezizomycotina</taxon>
        <taxon>Sordariomycetes</taxon>
        <taxon>Hypocreomycetidae</taxon>
        <taxon>Hypocreales</taxon>
        <taxon>Nectriaceae</taxon>
        <taxon>Dactylonectria</taxon>
    </lineage>
</organism>
<protein>
    <submittedName>
        <fullName evidence="3">Uncharacterized protein</fullName>
    </submittedName>
</protein>
<dbReference type="Proteomes" id="UP000717696">
    <property type="component" value="Unassembled WGS sequence"/>
</dbReference>
<feature type="non-terminal residue" evidence="3">
    <location>
        <position position="286"/>
    </location>
</feature>
<proteinExistence type="predicted"/>
<keyword evidence="2" id="KW-1133">Transmembrane helix</keyword>
<keyword evidence="4" id="KW-1185">Reference proteome</keyword>
<comment type="caution">
    <text evidence="3">The sequence shown here is derived from an EMBL/GenBank/DDBJ whole genome shotgun (WGS) entry which is preliminary data.</text>
</comment>
<dbReference type="OrthoDB" id="5113131at2759"/>
<feature type="region of interest" description="Disordered" evidence="1">
    <location>
        <begin position="1"/>
        <end position="22"/>
    </location>
</feature>
<sequence length="286" mass="33090">MGGQMQNPTECSPLLPRGQPKQKEKQSRVSSLLFKDPQFVVAAVLNIFCVLIYTIFPRLVDQLVLTKRYRQLCQLGVATTISQVHEMLCSFLSVTLEPYVTLALICEPNPKKRRPIRKSASFSIVFEGSSRITGDFLMILSLRMPLLVIVMLIMGCVALIGTYMFWAREMNEEAQSRKRRRDDAVERWPTHVESINMDAQAEWETSLKKREIGRLLFMTLTLAIALFFVCEFAEEDDILLWAKFLMKLQSILKTCSKISQRLPSARKIWRSMQESRPLYQIEDLMR</sequence>